<dbReference type="PROSITE" id="PS50056">
    <property type="entry name" value="TYR_PHOSPHATASE_2"/>
    <property type="match status" value="1"/>
</dbReference>
<dbReference type="InterPro" id="IPR029021">
    <property type="entry name" value="Prot-tyrosine_phosphatase-like"/>
</dbReference>
<organism evidence="3">
    <name type="scientific">marine metagenome</name>
    <dbReference type="NCBI Taxonomy" id="408172"/>
    <lineage>
        <taxon>unclassified sequences</taxon>
        <taxon>metagenomes</taxon>
        <taxon>ecological metagenomes</taxon>
    </lineage>
</organism>
<keyword evidence="1" id="KW-0378">Hydrolase</keyword>
<dbReference type="AlphaFoldDB" id="A0A382RDL7"/>
<dbReference type="PANTHER" id="PTHR23339">
    <property type="entry name" value="TYROSINE SPECIFIC PROTEIN PHOSPHATASE AND DUAL SPECIFICITY PROTEIN PHOSPHATASE"/>
    <property type="match status" value="1"/>
</dbReference>
<evidence type="ECO:0000259" key="2">
    <source>
        <dbReference type="PROSITE" id="PS50056"/>
    </source>
</evidence>
<sequence length="174" mass="19940">MKINDYDYVEPKGVNGKILITSFPGLDENGIFQELNFQTQLNILQKNNCSSITSFVGDKEFDKLCNKKQFIENIYKHNIKWYHLPISDLSAPDSEFKYQWQTKKVLLKKELITGKNILLHCWGGKGRAGTVAAILLIEFGENKNEAINIVRAKRKGAIESKAQEDFILSYRPIN</sequence>
<dbReference type="Gene3D" id="3.90.190.10">
    <property type="entry name" value="Protein tyrosine phosphatase superfamily"/>
    <property type="match status" value="1"/>
</dbReference>
<dbReference type="EMBL" id="UINC01120274">
    <property type="protein sequence ID" value="SVC94661.1"/>
    <property type="molecule type" value="Genomic_DNA"/>
</dbReference>
<evidence type="ECO:0000256" key="1">
    <source>
        <dbReference type="ARBA" id="ARBA00022801"/>
    </source>
</evidence>
<proteinExistence type="predicted"/>
<dbReference type="InterPro" id="IPR000387">
    <property type="entry name" value="Tyr_Pase_dom"/>
</dbReference>
<dbReference type="SUPFAM" id="SSF52799">
    <property type="entry name" value="(Phosphotyrosine protein) phosphatases II"/>
    <property type="match status" value="1"/>
</dbReference>
<reference evidence="3" key="1">
    <citation type="submission" date="2018-05" db="EMBL/GenBank/DDBJ databases">
        <authorList>
            <person name="Lanie J.A."/>
            <person name="Ng W.-L."/>
            <person name="Kazmierczak K.M."/>
            <person name="Andrzejewski T.M."/>
            <person name="Davidsen T.M."/>
            <person name="Wayne K.J."/>
            <person name="Tettelin H."/>
            <person name="Glass J.I."/>
            <person name="Rusch D."/>
            <person name="Podicherti R."/>
            <person name="Tsui H.-C.T."/>
            <person name="Winkler M.E."/>
        </authorList>
    </citation>
    <scope>NUCLEOTIDE SEQUENCE</scope>
</reference>
<evidence type="ECO:0000313" key="3">
    <source>
        <dbReference type="EMBL" id="SVC94661.1"/>
    </source>
</evidence>
<dbReference type="Pfam" id="PF22784">
    <property type="entry name" value="PTP-SAK"/>
    <property type="match status" value="1"/>
</dbReference>
<gene>
    <name evidence="3" type="ORF">METZ01_LOCUS347515</name>
</gene>
<protein>
    <recommendedName>
        <fullName evidence="2">Tyrosine specific protein phosphatases domain-containing protein</fullName>
    </recommendedName>
</protein>
<dbReference type="FunFam" id="3.90.190.10:FF:000157">
    <property type="entry name" value="Protein-tyrosine phosphatase"/>
    <property type="match status" value="1"/>
</dbReference>
<accession>A0A382RDL7</accession>
<dbReference type="InterPro" id="IPR057023">
    <property type="entry name" value="PTP-SAK"/>
</dbReference>
<dbReference type="GO" id="GO:0016791">
    <property type="term" value="F:phosphatase activity"/>
    <property type="evidence" value="ECO:0007669"/>
    <property type="project" value="UniProtKB-ARBA"/>
</dbReference>
<feature type="domain" description="Tyrosine specific protein phosphatases" evidence="2">
    <location>
        <begin position="114"/>
        <end position="165"/>
    </location>
</feature>
<dbReference type="InterPro" id="IPR050561">
    <property type="entry name" value="PTP"/>
</dbReference>
<name>A0A382RDL7_9ZZZZ</name>